<dbReference type="PANTHER" id="PTHR30055:SF151">
    <property type="entry name" value="TRANSCRIPTIONAL REGULATORY PROTEIN"/>
    <property type="match status" value="1"/>
</dbReference>
<gene>
    <name evidence="7" type="ORF">R2363_09455</name>
</gene>
<feature type="compositionally biased region" description="Gly residues" evidence="5">
    <location>
        <begin position="252"/>
        <end position="276"/>
    </location>
</feature>
<evidence type="ECO:0000256" key="3">
    <source>
        <dbReference type="ARBA" id="ARBA00023163"/>
    </source>
</evidence>
<keyword evidence="1" id="KW-0805">Transcription regulation</keyword>
<keyword evidence="3" id="KW-0804">Transcription</keyword>
<dbReference type="Gene3D" id="1.10.357.10">
    <property type="entry name" value="Tetracycline Repressor, domain 2"/>
    <property type="match status" value="1"/>
</dbReference>
<dbReference type="PROSITE" id="PS50977">
    <property type="entry name" value="HTH_TETR_2"/>
    <property type="match status" value="1"/>
</dbReference>
<evidence type="ECO:0000259" key="6">
    <source>
        <dbReference type="PROSITE" id="PS50977"/>
    </source>
</evidence>
<organism evidence="7 8">
    <name type="scientific">Streptomyces roseolus</name>
    <dbReference type="NCBI Taxonomy" id="67358"/>
    <lineage>
        <taxon>Bacteria</taxon>
        <taxon>Bacillati</taxon>
        <taxon>Actinomycetota</taxon>
        <taxon>Actinomycetes</taxon>
        <taxon>Kitasatosporales</taxon>
        <taxon>Streptomycetaceae</taxon>
        <taxon>Streptomyces</taxon>
    </lineage>
</organism>
<dbReference type="InterPro" id="IPR009057">
    <property type="entry name" value="Homeodomain-like_sf"/>
</dbReference>
<evidence type="ECO:0000313" key="8">
    <source>
        <dbReference type="Proteomes" id="UP001278571"/>
    </source>
</evidence>
<feature type="DNA-binding region" description="H-T-H motif" evidence="4">
    <location>
        <begin position="62"/>
        <end position="81"/>
    </location>
</feature>
<dbReference type="Pfam" id="PF00440">
    <property type="entry name" value="TetR_N"/>
    <property type="match status" value="1"/>
</dbReference>
<dbReference type="InterPro" id="IPR001647">
    <property type="entry name" value="HTH_TetR"/>
</dbReference>
<dbReference type="SUPFAM" id="SSF48498">
    <property type="entry name" value="Tetracyclin repressor-like, C-terminal domain"/>
    <property type="match status" value="1"/>
</dbReference>
<evidence type="ECO:0000256" key="2">
    <source>
        <dbReference type="ARBA" id="ARBA00023125"/>
    </source>
</evidence>
<keyword evidence="8" id="KW-1185">Reference proteome</keyword>
<protein>
    <submittedName>
        <fullName evidence="7">TetR/AcrR family transcriptional regulator</fullName>
    </submittedName>
</protein>
<dbReference type="Proteomes" id="UP001278571">
    <property type="component" value="Unassembled WGS sequence"/>
</dbReference>
<feature type="domain" description="HTH tetR-type" evidence="6">
    <location>
        <begin position="39"/>
        <end position="99"/>
    </location>
</feature>
<dbReference type="InterPro" id="IPR050109">
    <property type="entry name" value="HTH-type_TetR-like_transc_reg"/>
</dbReference>
<evidence type="ECO:0000256" key="5">
    <source>
        <dbReference type="SAM" id="MobiDB-lite"/>
    </source>
</evidence>
<evidence type="ECO:0000256" key="1">
    <source>
        <dbReference type="ARBA" id="ARBA00023015"/>
    </source>
</evidence>
<dbReference type="InterPro" id="IPR004111">
    <property type="entry name" value="Repressor_TetR_C"/>
</dbReference>
<dbReference type="Pfam" id="PF02909">
    <property type="entry name" value="TetR_C_1"/>
    <property type="match status" value="1"/>
</dbReference>
<dbReference type="SUPFAM" id="SSF46689">
    <property type="entry name" value="Homeodomain-like"/>
    <property type="match status" value="1"/>
</dbReference>
<dbReference type="EMBL" id="JAWJZF010000297">
    <property type="protein sequence ID" value="MDX2292398.1"/>
    <property type="molecule type" value="Genomic_DNA"/>
</dbReference>
<proteinExistence type="predicted"/>
<keyword evidence="2 4" id="KW-0238">DNA-binding</keyword>
<dbReference type="RefSeq" id="WP_319008895.1">
    <property type="nucleotide sequence ID" value="NZ_JAWJZF010000297.1"/>
</dbReference>
<evidence type="ECO:0000256" key="4">
    <source>
        <dbReference type="PROSITE-ProRule" id="PRU00335"/>
    </source>
</evidence>
<reference evidence="7 8" key="1">
    <citation type="submission" date="2023-10" db="EMBL/GenBank/DDBJ databases">
        <authorList>
            <person name="Wang X.X."/>
        </authorList>
    </citation>
    <scope>NUCLEOTIDE SEQUENCE [LARGE SCALE GENOMIC DNA]</scope>
    <source>
        <strain evidence="7 8">NBRC 12816</strain>
    </source>
</reference>
<dbReference type="PANTHER" id="PTHR30055">
    <property type="entry name" value="HTH-TYPE TRANSCRIPTIONAL REGULATOR RUTR"/>
    <property type="match status" value="1"/>
</dbReference>
<sequence>MAGDKGRTVAAEHGGTFLPPSVEAAWGLRERPTKGPKPGLSQDRIVAAAVELASAEGLAAVSMGRVAKELGVSTMSLYRYVSAKQELYVLMQEAATGAPPELFGPEVPWREGLERWAWAMREVYLRNLWLLRVPVSGPPATPHAVAWWEKALVALDGTGLDEGTRISVTLLVAGFVKSDALMMAELAEAVEASGAAPEEAMGQYSRTLRRLVDPAVFPQVARVIESGVLDQADGPDDEFRFGLARILDGVAGPGGGPARGGGGPGGAGGGGGGGQGQAAMTTSGFGAPARGRSRVAATARAVISSPVPTPKASR</sequence>
<feature type="region of interest" description="Disordered" evidence="5">
    <location>
        <begin position="252"/>
        <end position="314"/>
    </location>
</feature>
<dbReference type="InterPro" id="IPR036271">
    <property type="entry name" value="Tet_transcr_reg_TetR-rel_C_sf"/>
</dbReference>
<accession>A0ABU4K3S3</accession>
<dbReference type="PRINTS" id="PR00455">
    <property type="entry name" value="HTHTETR"/>
</dbReference>
<dbReference type="Gene3D" id="1.10.10.60">
    <property type="entry name" value="Homeodomain-like"/>
    <property type="match status" value="1"/>
</dbReference>
<evidence type="ECO:0000313" key="7">
    <source>
        <dbReference type="EMBL" id="MDX2292398.1"/>
    </source>
</evidence>
<name>A0ABU4K3S3_9ACTN</name>
<comment type="caution">
    <text evidence="7">The sequence shown here is derived from an EMBL/GenBank/DDBJ whole genome shotgun (WGS) entry which is preliminary data.</text>
</comment>